<feature type="chain" id="PRO_5002063852" evidence="1">
    <location>
        <begin position="17"/>
        <end position="47"/>
    </location>
</feature>
<evidence type="ECO:0000313" key="2">
    <source>
        <dbReference type="EMBL" id="JAD82937.1"/>
    </source>
</evidence>
<keyword evidence="1" id="KW-0732">Signal</keyword>
<protein>
    <submittedName>
        <fullName evidence="2">Uncharacterized protein</fullName>
    </submittedName>
</protein>
<dbReference type="EMBL" id="GBRH01214958">
    <property type="protein sequence ID" value="JAD82937.1"/>
    <property type="molecule type" value="Transcribed_RNA"/>
</dbReference>
<dbReference type="AlphaFoldDB" id="A0A0A9DGP5"/>
<accession>A0A0A9DGP5</accession>
<reference evidence="2" key="2">
    <citation type="journal article" date="2015" name="Data Brief">
        <title>Shoot transcriptome of the giant reed, Arundo donax.</title>
        <authorList>
            <person name="Barrero R.A."/>
            <person name="Guerrero F.D."/>
            <person name="Moolhuijzen P."/>
            <person name="Goolsby J.A."/>
            <person name="Tidwell J."/>
            <person name="Bellgard S.E."/>
            <person name="Bellgard M.I."/>
        </authorList>
    </citation>
    <scope>NUCLEOTIDE SEQUENCE</scope>
    <source>
        <tissue evidence="2">Shoot tissue taken approximately 20 cm above the soil surface</tissue>
    </source>
</reference>
<feature type="signal peptide" evidence="1">
    <location>
        <begin position="1"/>
        <end position="16"/>
    </location>
</feature>
<organism evidence="2">
    <name type="scientific">Arundo donax</name>
    <name type="common">Giant reed</name>
    <name type="synonym">Donax arundinaceus</name>
    <dbReference type="NCBI Taxonomy" id="35708"/>
    <lineage>
        <taxon>Eukaryota</taxon>
        <taxon>Viridiplantae</taxon>
        <taxon>Streptophyta</taxon>
        <taxon>Embryophyta</taxon>
        <taxon>Tracheophyta</taxon>
        <taxon>Spermatophyta</taxon>
        <taxon>Magnoliopsida</taxon>
        <taxon>Liliopsida</taxon>
        <taxon>Poales</taxon>
        <taxon>Poaceae</taxon>
        <taxon>PACMAD clade</taxon>
        <taxon>Arundinoideae</taxon>
        <taxon>Arundineae</taxon>
        <taxon>Arundo</taxon>
    </lineage>
</organism>
<evidence type="ECO:0000256" key="1">
    <source>
        <dbReference type="SAM" id="SignalP"/>
    </source>
</evidence>
<name>A0A0A9DGP5_ARUDO</name>
<reference evidence="2" key="1">
    <citation type="submission" date="2014-09" db="EMBL/GenBank/DDBJ databases">
        <authorList>
            <person name="Magalhaes I.L.F."/>
            <person name="Oliveira U."/>
            <person name="Santos F.R."/>
            <person name="Vidigal T.H.D.A."/>
            <person name="Brescovit A.D."/>
            <person name="Santos A.J."/>
        </authorList>
    </citation>
    <scope>NUCLEOTIDE SEQUENCE</scope>
    <source>
        <tissue evidence="2">Shoot tissue taken approximately 20 cm above the soil surface</tissue>
    </source>
</reference>
<proteinExistence type="predicted"/>
<sequence>MLRALLFFKAAEAALSIKLQLLTVAIGTSWKESWSACGRLQKEIRFP</sequence>